<keyword evidence="2" id="KW-1185">Reference proteome</keyword>
<name>A0ABQ9E905_TEGGR</name>
<dbReference type="EMBL" id="JARBDR010000919">
    <property type="protein sequence ID" value="KAJ8300901.1"/>
    <property type="molecule type" value="Genomic_DNA"/>
</dbReference>
<evidence type="ECO:0000313" key="2">
    <source>
        <dbReference type="Proteomes" id="UP001217089"/>
    </source>
</evidence>
<gene>
    <name evidence="1" type="ORF">KUTeg_022420</name>
</gene>
<organism evidence="1 2">
    <name type="scientific">Tegillarca granosa</name>
    <name type="common">Malaysian cockle</name>
    <name type="synonym">Anadara granosa</name>
    <dbReference type="NCBI Taxonomy" id="220873"/>
    <lineage>
        <taxon>Eukaryota</taxon>
        <taxon>Metazoa</taxon>
        <taxon>Spiralia</taxon>
        <taxon>Lophotrochozoa</taxon>
        <taxon>Mollusca</taxon>
        <taxon>Bivalvia</taxon>
        <taxon>Autobranchia</taxon>
        <taxon>Pteriomorphia</taxon>
        <taxon>Arcoida</taxon>
        <taxon>Arcoidea</taxon>
        <taxon>Arcidae</taxon>
        <taxon>Tegillarca</taxon>
    </lineage>
</organism>
<reference evidence="1 2" key="1">
    <citation type="submission" date="2022-12" db="EMBL/GenBank/DDBJ databases">
        <title>Chromosome-level genome of Tegillarca granosa.</title>
        <authorList>
            <person name="Kim J."/>
        </authorList>
    </citation>
    <scope>NUCLEOTIDE SEQUENCE [LARGE SCALE GENOMIC DNA]</scope>
    <source>
        <strain evidence="1">Teg-2019</strain>
        <tissue evidence="1">Adductor muscle</tissue>
    </source>
</reference>
<comment type="caution">
    <text evidence="1">The sequence shown here is derived from an EMBL/GenBank/DDBJ whole genome shotgun (WGS) entry which is preliminary data.</text>
</comment>
<accession>A0ABQ9E905</accession>
<evidence type="ECO:0000313" key="1">
    <source>
        <dbReference type="EMBL" id="KAJ8300901.1"/>
    </source>
</evidence>
<dbReference type="Proteomes" id="UP001217089">
    <property type="component" value="Unassembled WGS sequence"/>
</dbReference>
<proteinExistence type="predicted"/>
<sequence length="85" mass="9425">MAVEVLNNYNRKLVIPDPLPAGNVVAHQIRIIHDNSDNLLPASAGSQRSYQKYPSVTHADFRGDTEYVVPEGVPEYNVVVSNIHI</sequence>
<protein>
    <submittedName>
        <fullName evidence="1">Uncharacterized protein</fullName>
    </submittedName>
</protein>